<dbReference type="GO" id="GO:0003676">
    <property type="term" value="F:nucleic acid binding"/>
    <property type="evidence" value="ECO:0007669"/>
    <property type="project" value="InterPro"/>
</dbReference>
<dbReference type="InterPro" id="IPR002052">
    <property type="entry name" value="DNA_methylase_N6_adenine_CS"/>
</dbReference>
<dbReference type="GO" id="GO:0032259">
    <property type="term" value="P:methylation"/>
    <property type="evidence" value="ECO:0007669"/>
    <property type="project" value="UniProtKB-KW"/>
</dbReference>
<dbReference type="PANTHER" id="PTHR18895">
    <property type="entry name" value="HEMK METHYLTRANSFERASE"/>
    <property type="match status" value="1"/>
</dbReference>
<dbReference type="InterPro" id="IPR019874">
    <property type="entry name" value="RF_methyltr_PrmC"/>
</dbReference>
<proteinExistence type="inferred from homology"/>
<feature type="binding site" evidence="5">
    <location>
        <position position="196"/>
    </location>
    <ligand>
        <name>S-adenosyl-L-methionine</name>
        <dbReference type="ChEBI" id="CHEBI:59789"/>
    </ligand>
</feature>
<comment type="caution">
    <text evidence="9">The sequence shown here is derived from an EMBL/GenBank/DDBJ whole genome shotgun (WGS) entry which is preliminary data.</text>
</comment>
<evidence type="ECO:0000256" key="4">
    <source>
        <dbReference type="ARBA" id="ARBA00048391"/>
    </source>
</evidence>
<feature type="binding site" evidence="5">
    <location>
        <begin position="196"/>
        <end position="199"/>
    </location>
    <ligand>
        <name>substrate</name>
    </ligand>
</feature>
<evidence type="ECO:0000259" key="8">
    <source>
        <dbReference type="Pfam" id="PF17827"/>
    </source>
</evidence>
<feature type="domain" description="Methyltransferase small" evidence="7">
    <location>
        <begin position="106"/>
        <end position="202"/>
    </location>
</feature>
<dbReference type="InterPro" id="IPR029063">
    <property type="entry name" value="SAM-dependent_MTases_sf"/>
</dbReference>
<comment type="catalytic activity">
    <reaction evidence="4 5">
        <text>L-glutaminyl-[peptide chain release factor] + S-adenosyl-L-methionine = N(5)-methyl-L-glutaminyl-[peptide chain release factor] + S-adenosyl-L-homocysteine + H(+)</text>
        <dbReference type="Rhea" id="RHEA:42896"/>
        <dbReference type="Rhea" id="RHEA-COMP:10271"/>
        <dbReference type="Rhea" id="RHEA-COMP:10272"/>
        <dbReference type="ChEBI" id="CHEBI:15378"/>
        <dbReference type="ChEBI" id="CHEBI:30011"/>
        <dbReference type="ChEBI" id="CHEBI:57856"/>
        <dbReference type="ChEBI" id="CHEBI:59789"/>
        <dbReference type="ChEBI" id="CHEBI:61891"/>
        <dbReference type="EC" id="2.1.1.297"/>
    </reaction>
</comment>
<dbReference type="InterPro" id="IPR050320">
    <property type="entry name" value="N5-glutamine_MTase"/>
</dbReference>
<comment type="similarity">
    <text evidence="5">Belongs to the protein N5-glutamine methyltransferase family. PrmC subfamily.</text>
</comment>
<reference evidence="9 10" key="1">
    <citation type="submission" date="2018-07" db="EMBL/GenBank/DDBJ databases">
        <title>Genome sequence of Rhodococcus rhodnii ATCC 35071 from Rhodnius prolixus.</title>
        <authorList>
            <person name="Patel V."/>
            <person name="Vogel K.J."/>
        </authorList>
    </citation>
    <scope>NUCLEOTIDE SEQUENCE [LARGE SCALE GENOMIC DNA]</scope>
    <source>
        <strain evidence="9 10">ATCC 35071</strain>
    </source>
</reference>
<dbReference type="PROSITE" id="PS00092">
    <property type="entry name" value="N6_MTASE"/>
    <property type="match status" value="1"/>
</dbReference>
<evidence type="ECO:0000256" key="1">
    <source>
        <dbReference type="ARBA" id="ARBA00022603"/>
    </source>
</evidence>
<dbReference type="Gene3D" id="1.10.8.10">
    <property type="entry name" value="DNA helicase RuvA subunit, C-terminal domain"/>
    <property type="match status" value="1"/>
</dbReference>
<evidence type="ECO:0000313" key="9">
    <source>
        <dbReference type="EMBL" id="TXG91636.1"/>
    </source>
</evidence>
<feature type="domain" description="Release factor glutamine methyltransferase N-terminal" evidence="8">
    <location>
        <begin position="9"/>
        <end position="76"/>
    </location>
</feature>
<dbReference type="RefSeq" id="WP_010839833.1">
    <property type="nucleotide sequence ID" value="NZ_QRCM01000001.1"/>
</dbReference>
<dbReference type="HAMAP" id="MF_02126">
    <property type="entry name" value="RF_methyltr_PrmC"/>
    <property type="match status" value="1"/>
</dbReference>
<evidence type="ECO:0000259" key="7">
    <source>
        <dbReference type="Pfam" id="PF05175"/>
    </source>
</evidence>
<protein>
    <recommendedName>
        <fullName evidence="5">Release factor glutamine methyltransferase</fullName>
        <shortName evidence="5">RF MTase</shortName>
        <ecNumber evidence="5">2.1.1.297</ecNumber>
    </recommendedName>
    <alternativeName>
        <fullName evidence="5">N5-glutamine methyltransferase PrmC</fullName>
    </alternativeName>
    <alternativeName>
        <fullName evidence="5">Protein-(glutamine-N5) MTase PrmC</fullName>
    </alternativeName>
    <alternativeName>
        <fullName evidence="5">Protein-glutamine N-methyltransferase PrmC</fullName>
    </alternativeName>
</protein>
<dbReference type="GO" id="GO:0102559">
    <property type="term" value="F:peptide chain release factor N(5)-glutamine methyltransferase activity"/>
    <property type="evidence" value="ECO:0007669"/>
    <property type="project" value="UniProtKB-EC"/>
</dbReference>
<dbReference type="InterPro" id="IPR040758">
    <property type="entry name" value="PrmC_N"/>
</dbReference>
<name>A0A6P2CKF3_9NOCA</name>
<dbReference type="Pfam" id="PF17827">
    <property type="entry name" value="PrmC_N"/>
    <property type="match status" value="1"/>
</dbReference>
<keyword evidence="3 5" id="KW-0949">S-adenosyl-L-methionine</keyword>
<dbReference type="InterPro" id="IPR007848">
    <property type="entry name" value="Small_mtfrase_dom"/>
</dbReference>
<evidence type="ECO:0000256" key="6">
    <source>
        <dbReference type="SAM" id="MobiDB-lite"/>
    </source>
</evidence>
<feature type="binding site" evidence="5">
    <location>
        <position position="146"/>
    </location>
    <ligand>
        <name>S-adenosyl-L-methionine</name>
        <dbReference type="ChEBI" id="CHEBI:59789"/>
    </ligand>
</feature>
<dbReference type="Pfam" id="PF05175">
    <property type="entry name" value="MTS"/>
    <property type="match status" value="1"/>
</dbReference>
<dbReference type="EC" id="2.1.1.297" evidence="5"/>
<dbReference type="AlphaFoldDB" id="A0A6P2CKF3"/>
<dbReference type="PANTHER" id="PTHR18895:SF74">
    <property type="entry name" value="MTRF1L RELEASE FACTOR GLUTAMINE METHYLTRANSFERASE"/>
    <property type="match status" value="1"/>
</dbReference>
<gene>
    <name evidence="5 9" type="primary">prmC</name>
    <name evidence="9" type="ORF">DW322_17355</name>
</gene>
<dbReference type="EMBL" id="QRCM01000001">
    <property type="protein sequence ID" value="TXG91636.1"/>
    <property type="molecule type" value="Genomic_DNA"/>
</dbReference>
<dbReference type="Gene3D" id="3.40.50.150">
    <property type="entry name" value="Vaccinia Virus protein VP39"/>
    <property type="match status" value="1"/>
</dbReference>
<comment type="caution">
    <text evidence="5">Lacks conserved residue(s) required for the propagation of feature annotation.</text>
</comment>
<evidence type="ECO:0000256" key="2">
    <source>
        <dbReference type="ARBA" id="ARBA00022679"/>
    </source>
</evidence>
<evidence type="ECO:0000256" key="3">
    <source>
        <dbReference type="ARBA" id="ARBA00022691"/>
    </source>
</evidence>
<organism evidence="9 10">
    <name type="scientific">Rhodococcus rhodnii</name>
    <dbReference type="NCBI Taxonomy" id="38312"/>
    <lineage>
        <taxon>Bacteria</taxon>
        <taxon>Bacillati</taxon>
        <taxon>Actinomycetota</taxon>
        <taxon>Actinomycetes</taxon>
        <taxon>Mycobacteriales</taxon>
        <taxon>Nocardiaceae</taxon>
        <taxon>Rhodococcus</taxon>
    </lineage>
</organism>
<accession>A0A6P2CKF3</accession>
<dbReference type="SUPFAM" id="SSF53335">
    <property type="entry name" value="S-adenosyl-L-methionine-dependent methyltransferases"/>
    <property type="match status" value="1"/>
</dbReference>
<dbReference type="Proteomes" id="UP000471120">
    <property type="component" value="Unassembled WGS sequence"/>
</dbReference>
<keyword evidence="2 5" id="KW-0808">Transferase</keyword>
<feature type="region of interest" description="Disordered" evidence="6">
    <location>
        <begin position="294"/>
        <end position="328"/>
    </location>
</feature>
<dbReference type="InterPro" id="IPR004556">
    <property type="entry name" value="HemK-like"/>
</dbReference>
<keyword evidence="1 5" id="KW-0489">Methyltransferase</keyword>
<sequence>MSRHPLRLALTDATARLEAAGVPNARTDAELLAAHLLGTSRTRLGLVPLVDGDIVERLDEMVARRAERIPLQYILGTAAVGAIDVEVGEGVFVPRPETELLLEWALSHLQRVTDRAPVVLDLCTGSGALALAIAHERPDAVVHAVELDSAALSWARRNARAREAAGDTPVHLHQGDVTQRELLTALEGRVDVVVANPPYVPEGADLEPEVADHDPHLALFGGADGLSVIKPMVSNIARWLRIGGAAGIEHDDSHGERVAELFSQRRVFGNVSEHADLAGRPRFVVAHRVATAVESQRMSQTGGRVLGGPKPERTEPVPEPSAQPSSAD</sequence>
<dbReference type="NCBIfam" id="TIGR00536">
    <property type="entry name" value="hemK_fam"/>
    <property type="match status" value="1"/>
</dbReference>
<evidence type="ECO:0000256" key="5">
    <source>
        <dbReference type="HAMAP-Rule" id="MF_02126"/>
    </source>
</evidence>
<evidence type="ECO:0000313" key="10">
    <source>
        <dbReference type="Proteomes" id="UP000471120"/>
    </source>
</evidence>
<dbReference type="NCBIfam" id="TIGR03534">
    <property type="entry name" value="RF_mod_PrmC"/>
    <property type="match status" value="1"/>
</dbReference>
<dbReference type="CDD" id="cd02440">
    <property type="entry name" value="AdoMet_MTases"/>
    <property type="match status" value="1"/>
</dbReference>
<comment type="function">
    <text evidence="5">Methylates the class 1 translation termination release factors RF1/PrfA and RF2/PrfB on the glutamine residue of the universally conserved GGQ motif.</text>
</comment>